<dbReference type="GO" id="GO:0016787">
    <property type="term" value="F:hydrolase activity"/>
    <property type="evidence" value="ECO:0007669"/>
    <property type="project" value="UniProtKB-KW"/>
</dbReference>
<dbReference type="PANTHER" id="PTHR42732">
    <property type="entry name" value="BETA-GALACTOSIDASE"/>
    <property type="match status" value="1"/>
</dbReference>
<dbReference type="RefSeq" id="WP_186865271.1">
    <property type="nucleotide sequence ID" value="NZ_JACOPE010000001.1"/>
</dbReference>
<feature type="domain" description="Glycoside hydrolase family 2" evidence="8">
    <location>
        <begin position="693"/>
        <end position="794"/>
    </location>
</feature>
<dbReference type="EMBL" id="JACOPE010000001">
    <property type="protein sequence ID" value="MBC5684187.1"/>
    <property type="molecule type" value="Genomic_DNA"/>
</dbReference>
<dbReference type="InterPro" id="IPR006101">
    <property type="entry name" value="Glyco_hydro_2"/>
</dbReference>
<dbReference type="Gene3D" id="3.20.20.80">
    <property type="entry name" value="Glycosidases"/>
    <property type="match status" value="1"/>
</dbReference>
<comment type="similarity">
    <text evidence="1">Belongs to the glycosyl hydrolase 2 family.</text>
</comment>
<keyword evidence="3" id="KW-0326">Glycosidase</keyword>
<evidence type="ECO:0000259" key="6">
    <source>
        <dbReference type="Pfam" id="PF02836"/>
    </source>
</evidence>
<reference evidence="9 10" key="1">
    <citation type="submission" date="2020-08" db="EMBL/GenBank/DDBJ databases">
        <title>Genome public.</title>
        <authorList>
            <person name="Liu C."/>
            <person name="Sun Q."/>
        </authorList>
    </citation>
    <scope>NUCLEOTIDE SEQUENCE [LARGE SCALE GENOMIC DNA]</scope>
    <source>
        <strain evidence="9 10">NSJ-13</strain>
    </source>
</reference>
<feature type="domain" description="Glycoside hydrolase family 2 immunoglobulin-like beta-sandwich" evidence="5">
    <location>
        <begin position="187"/>
        <end position="241"/>
    </location>
</feature>
<name>A0ABR7G9T7_9FIRM</name>
<dbReference type="Pfam" id="PF00703">
    <property type="entry name" value="Glyco_hydro_2"/>
    <property type="match status" value="1"/>
</dbReference>
<proteinExistence type="inferred from homology"/>
<organism evidence="9 10">
    <name type="scientific">Ruminococcus hominis</name>
    <dbReference type="NCBI Taxonomy" id="2763065"/>
    <lineage>
        <taxon>Bacteria</taxon>
        <taxon>Bacillati</taxon>
        <taxon>Bacillota</taxon>
        <taxon>Clostridia</taxon>
        <taxon>Eubacteriales</taxon>
        <taxon>Oscillospiraceae</taxon>
        <taxon>Ruminococcus</taxon>
    </lineage>
</organism>
<evidence type="ECO:0000256" key="4">
    <source>
        <dbReference type="SAM" id="Coils"/>
    </source>
</evidence>
<dbReference type="Gene3D" id="2.60.40.10">
    <property type="entry name" value="Immunoglobulins"/>
    <property type="match status" value="3"/>
</dbReference>
<dbReference type="Pfam" id="PF16355">
    <property type="entry name" value="DUF4982"/>
    <property type="match status" value="1"/>
</dbReference>
<dbReference type="InterPro" id="IPR017853">
    <property type="entry name" value="GH"/>
</dbReference>
<feature type="domain" description="Glycoside hydrolase family 2 catalytic" evidence="6">
    <location>
        <begin position="251"/>
        <end position="403"/>
    </location>
</feature>
<sequence>MLKQRINRDWMFQKEGADAWEKITLPHDAMIMEKRDAASPNGNAGGFFPGGTYLYQKNIMGAECYRDKCVMIEFEGIYMNSKVYLNDTEVGGRVYGYSNFYVDITEQLKIGEKNTLKVVVDNSKAPNSRWYSGSGIYRSVNLWSGEKSHILPEGVQVTTVSTAPALIDVKTNTVNAENMCIRYEILENDKVVATGGGDTVRIEIPNGKLWTAEEPNLYTIRTILEKDGKMIDCSTERFGIRNLAWSAEDGLQVNGKTIKLRGGCVHHDHGILGACAYDEAEYRRVKKLKELGYNAIRYSHNPAGKNFLDACDELGMYVLDESFDQWKIPQSTYDYACYFDSEWQQDVKALVSKDYNHPCVIMYCIGNEITDTGLPFGATISKMLSNAFHAMDQTRPITIAINSMLSVLAAKQAEKKAAEEKAAKERAAKGETEVKKEKMAGSAEVNDIITLLPKIMASITPESLEALIGECISHVDIVGYNYGQNLYEGTHKLAPERVILSSETFPSRMDSNWDMVMAHDYVIGDFMWTAWDYLGEAGVGVPVYGTTQAPFSKEYPCLSAGCGSVDLTGFPESQAYYSAVLWGAYQKPYIGVRPVNHSGEEYTLGRWRLTDSIHCWNWPGQEGKEAEIEIYSVGEAVELYKNGELVGKETLTSCRCMFKTAYEPGVLEAISFDRDGNELARETLATAGNDTKLQILPEKTKIKADGEDIVYIPIHLIDKDGILKMTTEKKINVTVEGEGKLLAVGSGNPETEEYFHEGAYTSYHGRVLAVVQSTEKSGTIKVTASSDGLESVAVEIQVTGE</sequence>
<dbReference type="PRINTS" id="PR00132">
    <property type="entry name" value="GLHYDRLASE2"/>
</dbReference>
<dbReference type="Pfam" id="PF02836">
    <property type="entry name" value="Glyco_hydro_2_C"/>
    <property type="match status" value="1"/>
</dbReference>
<dbReference type="Proteomes" id="UP000631576">
    <property type="component" value="Unassembled WGS sequence"/>
</dbReference>
<dbReference type="InterPro" id="IPR036156">
    <property type="entry name" value="Beta-gal/glucu_dom_sf"/>
</dbReference>
<dbReference type="SUPFAM" id="SSF49785">
    <property type="entry name" value="Galactose-binding domain-like"/>
    <property type="match status" value="1"/>
</dbReference>
<dbReference type="PANTHER" id="PTHR42732:SF1">
    <property type="entry name" value="BETA-MANNOSIDASE"/>
    <property type="match status" value="1"/>
</dbReference>
<keyword evidence="4" id="KW-0175">Coiled coil</keyword>
<protein>
    <submittedName>
        <fullName evidence="9">Glycoside hydrolase family 2 protein</fullName>
    </submittedName>
</protein>
<dbReference type="SUPFAM" id="SSF51445">
    <property type="entry name" value="(Trans)glycosidases"/>
    <property type="match status" value="1"/>
</dbReference>
<evidence type="ECO:0000259" key="5">
    <source>
        <dbReference type="Pfam" id="PF00703"/>
    </source>
</evidence>
<evidence type="ECO:0000313" key="10">
    <source>
        <dbReference type="Proteomes" id="UP000631576"/>
    </source>
</evidence>
<dbReference type="InterPro" id="IPR040605">
    <property type="entry name" value="Glyco_hydro2_dom5"/>
</dbReference>
<evidence type="ECO:0000259" key="8">
    <source>
        <dbReference type="Pfam" id="PF18565"/>
    </source>
</evidence>
<comment type="caution">
    <text evidence="9">The sequence shown here is derived from an EMBL/GenBank/DDBJ whole genome shotgun (WGS) entry which is preliminary data.</text>
</comment>
<feature type="coiled-coil region" evidence="4">
    <location>
        <begin position="401"/>
        <end position="430"/>
    </location>
</feature>
<evidence type="ECO:0000256" key="2">
    <source>
        <dbReference type="ARBA" id="ARBA00022801"/>
    </source>
</evidence>
<gene>
    <name evidence="9" type="ORF">H8S40_11560</name>
</gene>
<dbReference type="Pfam" id="PF18565">
    <property type="entry name" value="Glyco_hydro2_C5"/>
    <property type="match status" value="1"/>
</dbReference>
<evidence type="ECO:0000259" key="7">
    <source>
        <dbReference type="Pfam" id="PF16355"/>
    </source>
</evidence>
<dbReference type="SUPFAM" id="SSF49303">
    <property type="entry name" value="beta-Galactosidase/glucuronidase domain"/>
    <property type="match status" value="1"/>
</dbReference>
<dbReference type="InterPro" id="IPR006102">
    <property type="entry name" value="Ig-like_GH2"/>
</dbReference>
<dbReference type="InterPro" id="IPR006103">
    <property type="entry name" value="Glyco_hydro_2_cat"/>
</dbReference>
<dbReference type="InterPro" id="IPR013783">
    <property type="entry name" value="Ig-like_fold"/>
</dbReference>
<feature type="domain" description="DUF4982" evidence="7">
    <location>
        <begin position="623"/>
        <end position="680"/>
    </location>
</feature>
<evidence type="ECO:0000256" key="3">
    <source>
        <dbReference type="ARBA" id="ARBA00023295"/>
    </source>
</evidence>
<evidence type="ECO:0000256" key="1">
    <source>
        <dbReference type="ARBA" id="ARBA00007401"/>
    </source>
</evidence>
<accession>A0ABR7G9T7</accession>
<keyword evidence="2 9" id="KW-0378">Hydrolase</keyword>
<dbReference type="InterPro" id="IPR051913">
    <property type="entry name" value="GH2_Domain-Containing"/>
</dbReference>
<keyword evidence="10" id="KW-1185">Reference proteome</keyword>
<evidence type="ECO:0000313" key="9">
    <source>
        <dbReference type="EMBL" id="MBC5684187.1"/>
    </source>
</evidence>
<dbReference type="InterPro" id="IPR032311">
    <property type="entry name" value="DUF4982"/>
</dbReference>
<dbReference type="InterPro" id="IPR008979">
    <property type="entry name" value="Galactose-bd-like_sf"/>
</dbReference>
<dbReference type="Gene3D" id="2.60.120.260">
    <property type="entry name" value="Galactose-binding domain-like"/>
    <property type="match status" value="1"/>
</dbReference>